<accession>A0A813HF11</accession>
<protein>
    <submittedName>
        <fullName evidence="2">Uncharacterized protein</fullName>
    </submittedName>
</protein>
<feature type="compositionally biased region" description="Acidic residues" evidence="1">
    <location>
        <begin position="52"/>
        <end position="84"/>
    </location>
</feature>
<dbReference type="AlphaFoldDB" id="A0A813HF11"/>
<dbReference type="OrthoDB" id="413477at2759"/>
<sequence length="388" mass="43821">MFRLGCSTYRFVDRYRLRLLAYIKKRQRQRKFALEKTISKLISDHKGTTDLEAFENEDDEDDPPESDEEEEVDEEGDEEDDDGTGVDANVWGGINKKGSKDSDESSSEVSSPRRGSGSKGVDLDANDWNDMLDDADIQELERIVKMMQPNFVPAAELVPEAAMVAELQKKRNPKLKFNALLAFGEGARASRGMGPQGAGGVASDKTSFPKPKLPPSLVVITGHSDWSKGNMGINGVYERYPEDHHGRPAYQKIFERRHVPYSMFDEDGDYDPSREGHVLKRVWKSRTSTGMLLNRRYQVAGVLETPEQGPVFPNLMPAKEDFFLFFDDSWAAWCIGPGIGATEIFAKNHALEEFVPNVMINWECWDVGKKSWYHHEALKVIRAGAMYD</sequence>
<feature type="region of interest" description="Disordered" evidence="1">
    <location>
        <begin position="190"/>
        <end position="209"/>
    </location>
</feature>
<comment type="caution">
    <text evidence="2">The sequence shown here is derived from an EMBL/GenBank/DDBJ whole genome shotgun (WGS) entry which is preliminary data.</text>
</comment>
<reference evidence="2" key="1">
    <citation type="submission" date="2021-02" db="EMBL/GenBank/DDBJ databases">
        <authorList>
            <person name="Dougan E. K."/>
            <person name="Rhodes N."/>
            <person name="Thang M."/>
            <person name="Chan C."/>
        </authorList>
    </citation>
    <scope>NUCLEOTIDE SEQUENCE</scope>
</reference>
<evidence type="ECO:0000313" key="3">
    <source>
        <dbReference type="Proteomes" id="UP000654075"/>
    </source>
</evidence>
<dbReference type="Proteomes" id="UP000654075">
    <property type="component" value="Unassembled WGS sequence"/>
</dbReference>
<feature type="region of interest" description="Disordered" evidence="1">
    <location>
        <begin position="45"/>
        <end position="128"/>
    </location>
</feature>
<dbReference type="EMBL" id="CAJNNV010031403">
    <property type="protein sequence ID" value="CAE8636076.1"/>
    <property type="molecule type" value="Genomic_DNA"/>
</dbReference>
<gene>
    <name evidence="2" type="ORF">PGLA1383_LOCUS51615</name>
</gene>
<evidence type="ECO:0000256" key="1">
    <source>
        <dbReference type="SAM" id="MobiDB-lite"/>
    </source>
</evidence>
<organism evidence="2 3">
    <name type="scientific">Polarella glacialis</name>
    <name type="common">Dinoflagellate</name>
    <dbReference type="NCBI Taxonomy" id="89957"/>
    <lineage>
        <taxon>Eukaryota</taxon>
        <taxon>Sar</taxon>
        <taxon>Alveolata</taxon>
        <taxon>Dinophyceae</taxon>
        <taxon>Suessiales</taxon>
        <taxon>Suessiaceae</taxon>
        <taxon>Polarella</taxon>
    </lineage>
</organism>
<proteinExistence type="predicted"/>
<evidence type="ECO:0000313" key="2">
    <source>
        <dbReference type="EMBL" id="CAE8636076.1"/>
    </source>
</evidence>
<keyword evidence="3" id="KW-1185">Reference proteome</keyword>
<name>A0A813HF11_POLGL</name>